<organism evidence="1">
    <name type="scientific">mine drainage metagenome</name>
    <dbReference type="NCBI Taxonomy" id="410659"/>
    <lineage>
        <taxon>unclassified sequences</taxon>
        <taxon>metagenomes</taxon>
        <taxon>ecological metagenomes</taxon>
    </lineage>
</organism>
<dbReference type="InterPro" id="IPR008928">
    <property type="entry name" value="6-hairpin_glycosidase_sf"/>
</dbReference>
<feature type="non-terminal residue" evidence="1">
    <location>
        <position position="1"/>
    </location>
</feature>
<accession>T1CJA0</accession>
<dbReference type="SUPFAM" id="SSF48208">
    <property type="entry name" value="Six-hairpin glycosidases"/>
    <property type="match status" value="1"/>
</dbReference>
<dbReference type="GO" id="GO:0005975">
    <property type="term" value="P:carbohydrate metabolic process"/>
    <property type="evidence" value="ECO:0007669"/>
    <property type="project" value="InterPro"/>
</dbReference>
<dbReference type="AlphaFoldDB" id="T1CJA0"/>
<dbReference type="Gene3D" id="1.50.10.10">
    <property type="match status" value="1"/>
</dbReference>
<reference evidence="1" key="1">
    <citation type="submission" date="2013-08" db="EMBL/GenBank/DDBJ databases">
        <authorList>
            <person name="Mendez C."/>
            <person name="Richter M."/>
            <person name="Ferrer M."/>
            <person name="Sanchez J."/>
        </authorList>
    </citation>
    <scope>NUCLEOTIDE SEQUENCE</scope>
</reference>
<gene>
    <name evidence="1" type="ORF">B2A_00655</name>
</gene>
<name>T1CJA0_9ZZZZ</name>
<evidence type="ECO:0000313" key="1">
    <source>
        <dbReference type="EMBL" id="EQD67765.1"/>
    </source>
</evidence>
<proteinExistence type="predicted"/>
<keyword evidence="1" id="KW-0378">Hydrolase</keyword>
<protein>
    <submittedName>
        <fullName evidence="1">Glycoside hydrolase family protein</fullName>
    </submittedName>
</protein>
<feature type="non-terminal residue" evidence="1">
    <location>
        <position position="193"/>
    </location>
</feature>
<reference evidence="1" key="2">
    <citation type="journal article" date="2014" name="ISME J.">
        <title>Microbial stratification in low pH oxic and suboxic macroscopic growths along an acid mine drainage.</title>
        <authorList>
            <person name="Mendez-Garcia C."/>
            <person name="Mesa V."/>
            <person name="Sprenger R.R."/>
            <person name="Richter M."/>
            <person name="Diez M.S."/>
            <person name="Solano J."/>
            <person name="Bargiela R."/>
            <person name="Golyshina O.V."/>
            <person name="Manteca A."/>
            <person name="Ramos J.L."/>
            <person name="Gallego J.R."/>
            <person name="Llorente I."/>
            <person name="Martins Dos Santos V.A."/>
            <person name="Jensen O.N."/>
            <person name="Pelaez A.I."/>
            <person name="Sanchez J."/>
            <person name="Ferrer M."/>
        </authorList>
    </citation>
    <scope>NUCLEOTIDE SEQUENCE</scope>
</reference>
<comment type="caution">
    <text evidence="1">The sequence shown here is derived from an EMBL/GenBank/DDBJ whole genome shotgun (WGS) entry which is preliminary data.</text>
</comment>
<sequence length="193" mass="21401">FHPPWDELSVNEKTRTVVMHEPDGVPDLVEQVEHGVLQTLAQIHAFGHPIMGIQWPYLEGYTSTGDAASLNDGLIYNPKYGPGPVKGIHSGWPDDPWAWTEYRPSMAYAAAASLAAASITLRGWNEPLSRKCLATAIELWHRMQTTPPPPRHWPPFTEGSGGYREHALGPPKWTAALQLLIATHGAEPYKRQV</sequence>
<dbReference type="GO" id="GO:0016787">
    <property type="term" value="F:hydrolase activity"/>
    <property type="evidence" value="ECO:0007669"/>
    <property type="project" value="UniProtKB-KW"/>
</dbReference>
<dbReference type="InterPro" id="IPR012341">
    <property type="entry name" value="6hp_glycosidase-like_sf"/>
</dbReference>
<dbReference type="EMBL" id="AUZZ01000513">
    <property type="protein sequence ID" value="EQD67765.1"/>
    <property type="molecule type" value="Genomic_DNA"/>
</dbReference>